<protein>
    <submittedName>
        <fullName evidence="9">ABC transporter ATP-binding protein</fullName>
    </submittedName>
</protein>
<evidence type="ECO:0000259" key="8">
    <source>
        <dbReference type="PROSITE" id="PS50893"/>
    </source>
</evidence>
<keyword evidence="5" id="KW-1278">Translocase</keyword>
<dbReference type="GO" id="GO:0016887">
    <property type="term" value="F:ATP hydrolysis activity"/>
    <property type="evidence" value="ECO:0007669"/>
    <property type="project" value="InterPro"/>
</dbReference>
<evidence type="ECO:0000256" key="3">
    <source>
        <dbReference type="ARBA" id="ARBA00022741"/>
    </source>
</evidence>
<dbReference type="AlphaFoldDB" id="A0A5N7MPW1"/>
<dbReference type="GO" id="GO:0005524">
    <property type="term" value="F:ATP binding"/>
    <property type="evidence" value="ECO:0007669"/>
    <property type="project" value="UniProtKB-KW"/>
</dbReference>
<evidence type="ECO:0000256" key="6">
    <source>
        <dbReference type="ARBA" id="ARBA00038388"/>
    </source>
</evidence>
<sequence>MARPSWSGRRRPDPQPRRPLPHFGFGRRPAAVALIRTQALRHGYRTGGELVWALDGVSLGVERGEFVAVMGPSGSGKSTLMNLIGCLDTPSQGGYWLDGIDVTGLARRALATIRNRKLGFVFQSFSLLPRTTALENVELPLLYSRVPAAERRRRCLALLDEVGLAHRIRHTPAELSGGQQQRVAIARALVNDPMVLLADEPTGALDTQTGRDIMAILQRLRRERGLTVVLVTHDAEIAAYADRVVTFRDGRVVSDECRCPDPCPPGASADHVGS</sequence>
<dbReference type="GO" id="GO:0005886">
    <property type="term" value="C:plasma membrane"/>
    <property type="evidence" value="ECO:0007669"/>
    <property type="project" value="TreeGrafter"/>
</dbReference>
<evidence type="ECO:0000313" key="9">
    <source>
        <dbReference type="EMBL" id="MPR29061.1"/>
    </source>
</evidence>
<dbReference type="CDD" id="cd03255">
    <property type="entry name" value="ABC_MJ0796_LolCDE_FtsE"/>
    <property type="match status" value="1"/>
</dbReference>
<comment type="caution">
    <text evidence="9">The sequence shown here is derived from an EMBL/GenBank/DDBJ whole genome shotgun (WGS) entry which is preliminary data.</text>
</comment>
<name>A0A5N7MPW1_9HYPH</name>
<dbReference type="InterPro" id="IPR003439">
    <property type="entry name" value="ABC_transporter-like_ATP-bd"/>
</dbReference>
<dbReference type="InterPro" id="IPR017871">
    <property type="entry name" value="ABC_transporter-like_CS"/>
</dbReference>
<keyword evidence="2" id="KW-0472">Membrane</keyword>
<dbReference type="GO" id="GO:0022857">
    <property type="term" value="F:transmembrane transporter activity"/>
    <property type="evidence" value="ECO:0007669"/>
    <property type="project" value="TreeGrafter"/>
</dbReference>
<dbReference type="PANTHER" id="PTHR24220">
    <property type="entry name" value="IMPORT ATP-BINDING PROTEIN"/>
    <property type="match status" value="1"/>
</dbReference>
<dbReference type="OrthoDB" id="9786950at2"/>
<keyword evidence="1" id="KW-0813">Transport</keyword>
<evidence type="ECO:0000256" key="5">
    <source>
        <dbReference type="ARBA" id="ARBA00022967"/>
    </source>
</evidence>
<reference evidence="9 10" key="1">
    <citation type="journal article" date="2019" name="Syst. Appl. Microbiol.">
        <title>Microvirga tunisiensis sp. nov., a root nodule symbiotic bacterium isolated from Lupinus micranthus and L. luteus grown in Northern Tunisia.</title>
        <authorList>
            <person name="Msaddak A."/>
            <person name="Rejili M."/>
            <person name="Duran D."/>
            <person name="Mars M."/>
            <person name="Palacios J.M."/>
            <person name="Ruiz-Argueso T."/>
            <person name="Rey L."/>
            <person name="Imperial J."/>
        </authorList>
    </citation>
    <scope>NUCLEOTIDE SEQUENCE [LARGE SCALE GENOMIC DNA]</scope>
    <source>
        <strain evidence="9 10">Lmie10</strain>
    </source>
</reference>
<dbReference type="Pfam" id="PF00005">
    <property type="entry name" value="ABC_tran"/>
    <property type="match status" value="1"/>
</dbReference>
<evidence type="ECO:0000256" key="1">
    <source>
        <dbReference type="ARBA" id="ARBA00022448"/>
    </source>
</evidence>
<keyword evidence="4 9" id="KW-0067">ATP-binding</keyword>
<keyword evidence="3" id="KW-0547">Nucleotide-binding</keyword>
<dbReference type="PROSITE" id="PS50893">
    <property type="entry name" value="ABC_TRANSPORTER_2"/>
    <property type="match status" value="1"/>
</dbReference>
<dbReference type="InterPro" id="IPR017911">
    <property type="entry name" value="MacB-like_ATP-bd"/>
</dbReference>
<keyword evidence="10" id="KW-1185">Reference proteome</keyword>
<evidence type="ECO:0000256" key="4">
    <source>
        <dbReference type="ARBA" id="ARBA00022840"/>
    </source>
</evidence>
<dbReference type="InterPro" id="IPR003593">
    <property type="entry name" value="AAA+_ATPase"/>
</dbReference>
<dbReference type="FunFam" id="3.40.50.300:FF:000032">
    <property type="entry name" value="Export ABC transporter ATP-binding protein"/>
    <property type="match status" value="1"/>
</dbReference>
<evidence type="ECO:0000256" key="7">
    <source>
        <dbReference type="SAM" id="MobiDB-lite"/>
    </source>
</evidence>
<accession>A0A5N7MPW1</accession>
<dbReference type="Gene3D" id="3.40.50.300">
    <property type="entry name" value="P-loop containing nucleotide triphosphate hydrolases"/>
    <property type="match status" value="1"/>
</dbReference>
<dbReference type="PANTHER" id="PTHR24220:SF86">
    <property type="entry name" value="ABC TRANSPORTER ABCH.1"/>
    <property type="match status" value="1"/>
</dbReference>
<organism evidence="9 10">
    <name type="scientific">Microvirga tunisiensis</name>
    <dbReference type="NCBI Taxonomy" id="2108360"/>
    <lineage>
        <taxon>Bacteria</taxon>
        <taxon>Pseudomonadati</taxon>
        <taxon>Pseudomonadota</taxon>
        <taxon>Alphaproteobacteria</taxon>
        <taxon>Hyphomicrobiales</taxon>
        <taxon>Methylobacteriaceae</taxon>
        <taxon>Microvirga</taxon>
    </lineage>
</organism>
<dbReference type="PROSITE" id="PS00211">
    <property type="entry name" value="ABC_TRANSPORTER_1"/>
    <property type="match status" value="1"/>
</dbReference>
<evidence type="ECO:0000313" key="10">
    <source>
        <dbReference type="Proteomes" id="UP000403266"/>
    </source>
</evidence>
<dbReference type="EMBL" id="VOSK01000195">
    <property type="protein sequence ID" value="MPR29061.1"/>
    <property type="molecule type" value="Genomic_DNA"/>
</dbReference>
<comment type="similarity">
    <text evidence="6">Belongs to the ABC transporter superfamily. Macrolide exporter (TC 3.A.1.122) family.</text>
</comment>
<feature type="region of interest" description="Disordered" evidence="7">
    <location>
        <begin position="1"/>
        <end position="25"/>
    </location>
</feature>
<dbReference type="SMART" id="SM00382">
    <property type="entry name" value="AAA"/>
    <property type="match status" value="1"/>
</dbReference>
<proteinExistence type="inferred from homology"/>
<keyword evidence="2" id="KW-1003">Cell membrane</keyword>
<dbReference type="InterPro" id="IPR015854">
    <property type="entry name" value="ABC_transpr_LolD-like"/>
</dbReference>
<dbReference type="GO" id="GO:0098796">
    <property type="term" value="C:membrane protein complex"/>
    <property type="evidence" value="ECO:0007669"/>
    <property type="project" value="UniProtKB-ARBA"/>
</dbReference>
<keyword evidence="2" id="KW-0997">Cell inner membrane</keyword>
<dbReference type="InterPro" id="IPR027417">
    <property type="entry name" value="P-loop_NTPase"/>
</dbReference>
<dbReference type="SUPFAM" id="SSF52540">
    <property type="entry name" value="P-loop containing nucleoside triphosphate hydrolases"/>
    <property type="match status" value="1"/>
</dbReference>
<evidence type="ECO:0000256" key="2">
    <source>
        <dbReference type="ARBA" id="ARBA00022519"/>
    </source>
</evidence>
<gene>
    <name evidence="9" type="ORF">FS320_29080</name>
</gene>
<feature type="domain" description="ABC transporter" evidence="8">
    <location>
        <begin position="35"/>
        <end position="274"/>
    </location>
</feature>
<dbReference type="Proteomes" id="UP000403266">
    <property type="component" value="Unassembled WGS sequence"/>
</dbReference>